<proteinExistence type="predicted"/>
<dbReference type="RefSeq" id="WP_008423353.1">
    <property type="nucleotide sequence ID" value="NZ_AOIA01000103.1"/>
</dbReference>
<evidence type="ECO:0000259" key="2">
    <source>
        <dbReference type="Pfam" id="PF26492"/>
    </source>
</evidence>
<dbReference type="InterPro" id="IPR058474">
    <property type="entry name" value="DUF8160"/>
</dbReference>
<evidence type="ECO:0000256" key="1">
    <source>
        <dbReference type="SAM" id="MobiDB-lite"/>
    </source>
</evidence>
<accession>L9XCC1</accession>
<dbReference type="EMBL" id="AOIA01000103">
    <property type="protein sequence ID" value="ELY59287.1"/>
    <property type="molecule type" value="Genomic_DNA"/>
</dbReference>
<dbReference type="OrthoDB" id="240542at2157"/>
<evidence type="ECO:0000313" key="3">
    <source>
        <dbReference type="EMBL" id="ELY59287.1"/>
    </source>
</evidence>
<gene>
    <name evidence="3" type="ORF">C492_11130</name>
</gene>
<evidence type="ECO:0000313" key="4">
    <source>
        <dbReference type="Proteomes" id="UP000011531"/>
    </source>
</evidence>
<comment type="caution">
    <text evidence="3">The sequence shown here is derived from an EMBL/GenBank/DDBJ whole genome shotgun (WGS) entry which is preliminary data.</text>
</comment>
<name>L9XCC1_9EURY</name>
<organism evidence="3 4">
    <name type="scientific">Natronococcus jeotgali DSM 18795</name>
    <dbReference type="NCBI Taxonomy" id="1227498"/>
    <lineage>
        <taxon>Archaea</taxon>
        <taxon>Methanobacteriati</taxon>
        <taxon>Methanobacteriota</taxon>
        <taxon>Stenosarchaea group</taxon>
        <taxon>Halobacteria</taxon>
        <taxon>Halobacteriales</taxon>
        <taxon>Natrialbaceae</taxon>
        <taxon>Natronococcus</taxon>
    </lineage>
</organism>
<dbReference type="AlphaFoldDB" id="L9XCC1"/>
<reference evidence="3 4" key="1">
    <citation type="journal article" date="2014" name="PLoS Genet.">
        <title>Phylogenetically driven sequencing of extremely halophilic archaea reveals strategies for static and dynamic osmo-response.</title>
        <authorList>
            <person name="Becker E.A."/>
            <person name="Seitzer P.M."/>
            <person name="Tritt A."/>
            <person name="Larsen D."/>
            <person name="Krusor M."/>
            <person name="Yao A.I."/>
            <person name="Wu D."/>
            <person name="Madern D."/>
            <person name="Eisen J.A."/>
            <person name="Darling A.E."/>
            <person name="Facciotti M.T."/>
        </authorList>
    </citation>
    <scope>NUCLEOTIDE SEQUENCE [LARGE SCALE GENOMIC DNA]</scope>
    <source>
        <strain evidence="3 4">DSM 18795</strain>
    </source>
</reference>
<feature type="domain" description="DUF8160" evidence="2">
    <location>
        <begin position="14"/>
        <end position="135"/>
    </location>
</feature>
<keyword evidence="4" id="KW-1185">Reference proteome</keyword>
<feature type="region of interest" description="Disordered" evidence="1">
    <location>
        <begin position="1"/>
        <end position="74"/>
    </location>
</feature>
<protein>
    <recommendedName>
        <fullName evidence="2">DUF8160 domain-containing protein</fullName>
    </recommendedName>
</protein>
<dbReference type="Proteomes" id="UP000011531">
    <property type="component" value="Unassembled WGS sequence"/>
</dbReference>
<sequence>MSDRASRLRERRNRSKEKVQSQAESESGSEDRESEESKPSKTSKTEKTSKTGETDSSHKSTSLKDEQVGTYLYLPEEQRDEMNFRYKIISAEYEREFGESLEKNRHHYPLVIEYGLDRLESATPEEVQELLEKLEY</sequence>
<feature type="compositionally biased region" description="Basic and acidic residues" evidence="1">
    <location>
        <begin position="29"/>
        <end position="67"/>
    </location>
</feature>
<dbReference type="Pfam" id="PF26492">
    <property type="entry name" value="DUF8160"/>
    <property type="match status" value="1"/>
</dbReference>